<dbReference type="EC" id="6.3.5.5" evidence="17"/>
<dbReference type="FunFam" id="3.40.50.20:FF:000001">
    <property type="entry name" value="Carbamoyl-phosphate synthase large chain"/>
    <property type="match status" value="2"/>
</dbReference>
<dbReference type="GO" id="GO:0004087">
    <property type="term" value="F:carbamoyl-phosphate synthase (ammonia) activity"/>
    <property type="evidence" value="ECO:0007669"/>
    <property type="project" value="UniProtKB-EC"/>
</dbReference>
<feature type="binding site" evidence="17">
    <location>
        <position position="827"/>
    </location>
    <ligand>
        <name>Mn(2+)</name>
        <dbReference type="ChEBI" id="CHEBI:29035"/>
        <label>3</label>
    </ligand>
</feature>
<dbReference type="InterPro" id="IPR005480">
    <property type="entry name" value="CPSase_lsu_oligo"/>
</dbReference>
<sequence>MSKETDIHKILVIGSGPIVIGQAAEFDYSGSQACLSLKEEGYEVVLVNSNPATIMTDKDIADEVYIEPITIDSIEKIIEKELPEAILPTLGGQTGLNMAKDLADAGILKKHGIELLGTKLQSIEEAEDRELFKQLMKELDEPVPESTIANSLEDAKKLAAKIGYPLVIRPAYTLGGTGGGFVHNDDELETIVTNGLEMSPVSQVLVEKSIAGYKEIEFEVMRDAKDNALIVCSMENVDPVGVHTGDSIVVSPTQTLSDKDYQMLRDAALKIIRALDIEGGVNIQMAIDQHSGDYFIIEVNPRVSRSSALASKATGYPIAKISAKIAVGMTLDEIINPLTGKSLAEFEPALDYIVTKIPRLPFDKFTDIDNSLGTQMKATGEVMAIGRNFEASLLKAIRSLEDGNSHDFTNSSTDELLVSIKTPTDQRLFQILELLSRHISVDDIYANTQINQFFLYKMQHIIEIKEELKEDQSIDALKLAKQYGFSDQQIAAIWQCSEADVYNTRMQNDIVAGFKMVDTSAGEFDSTTPYYYSTFGQSNESKVSDKKSILIVGSGPIRIGQGVEFDYATVHSIFAVKKAGYEAIVINSNPETVSTDFSISDKLYFEPLTIEDVMNVINLEKPAGVILQFGGQTAINLSEGLSKLGVNVLGTTVEDINISEDRELFSHAITSLNIKQPYGTSVESIEGALQATKEMNYPVLLRPSYVIGGKAMRIVHNEEELMNYMQTAVNVSHQHPVLIDSYLYGTESEVDIISDGETVIIPGIIEHVESSGVHSGDSMAIYPPQHISFNIQKQITDIATNLAKKLKTIGLMNIQFIISDNQVYVIEVNQRASRTVPFLSKVTDVPIVDLATNAILGTPLTSFGYETGLITPSSFVSVKSPVFSFNKLPGADANLSPEMKSTGEVMGTAIDYDSALAKSFSAAGINIKKHGNVLLNLSHHDDEQNKQLIEDLSDFGFNIVDLKPEEITEENLDLIINTAEDDHLNNIATAFSIPLFTYIDTATAFIKSLNCDDIMVEKI</sequence>
<dbReference type="Pfam" id="PF02787">
    <property type="entry name" value="CPSase_L_D3"/>
    <property type="match status" value="1"/>
</dbReference>
<feature type="binding site" evidence="17">
    <location>
        <position position="827"/>
    </location>
    <ligand>
        <name>Mg(2+)</name>
        <dbReference type="ChEBI" id="CHEBI:18420"/>
        <label>3</label>
    </ligand>
</feature>
<feature type="binding site" evidence="17">
    <location>
        <position position="284"/>
    </location>
    <ligand>
        <name>Mg(2+)</name>
        <dbReference type="ChEBI" id="CHEBI:18420"/>
        <label>1</label>
    </ligand>
</feature>
<dbReference type="InterPro" id="IPR005479">
    <property type="entry name" value="CPAse_ATP-bd"/>
</dbReference>
<evidence type="ECO:0000256" key="1">
    <source>
        <dbReference type="ARBA" id="ARBA00001936"/>
    </source>
</evidence>
<dbReference type="AlphaFoldDB" id="A0A0M9DCS1"/>
<comment type="domain">
    <text evidence="17">The large subunit is composed of 2 ATP-grasp domains that are involved in binding the 2 ATP molecules needed for carbamoyl phosphate synthesis. The N-terminal ATP-grasp domain (referred to as the carboxyphosphate synthetic component) catalyzes the ATP-dependent phosphorylation of hydrogencarbonate to carboxyphosphate and the subsequent nucleophilic attack by ammonia to form a carbamate intermediate. The C-terminal ATP-grasp domain (referred to as the carbamoyl phosphate synthetic component) then catalyzes the phosphorylation of carbamate with the second ATP to form the end product carbamoyl phosphate. The reactive and unstable enzyme intermediates are sequentially channeled from one active site to the next through the interior of the protein over a distance of at least 96 A.</text>
</comment>
<dbReference type="GO" id="GO:0006541">
    <property type="term" value="P:glutamine metabolic process"/>
    <property type="evidence" value="ECO:0007669"/>
    <property type="project" value="TreeGrafter"/>
</dbReference>
<dbReference type="FunFam" id="3.30.470.20:FF:000001">
    <property type="entry name" value="Carbamoyl-phosphate synthase large chain"/>
    <property type="match status" value="1"/>
</dbReference>
<feature type="binding site" evidence="17">
    <location>
        <position position="741"/>
    </location>
    <ligand>
        <name>ATP</name>
        <dbReference type="ChEBI" id="CHEBI:30616"/>
        <label>2</label>
    </ligand>
</feature>
<evidence type="ECO:0000313" key="20">
    <source>
        <dbReference type="EMBL" id="KOY76983.1"/>
    </source>
</evidence>
<keyword evidence="21" id="KW-1185">Reference proteome</keyword>
<dbReference type="Pfam" id="PF25596">
    <property type="entry name" value="CPSase_L_D1"/>
    <property type="match status" value="2"/>
</dbReference>
<feature type="binding site" evidence="17">
    <location>
        <position position="176"/>
    </location>
    <ligand>
        <name>ATP</name>
        <dbReference type="ChEBI" id="CHEBI:30616"/>
        <label>1</label>
    </ligand>
</feature>
<feature type="binding site" evidence="17">
    <location>
        <position position="829"/>
    </location>
    <ligand>
        <name>Mn(2+)</name>
        <dbReference type="ChEBI" id="CHEBI:29035"/>
        <label>4</label>
    </ligand>
</feature>
<feature type="binding site" evidence="17">
    <location>
        <position position="829"/>
    </location>
    <ligand>
        <name>Mg(2+)</name>
        <dbReference type="ChEBI" id="CHEBI:18420"/>
        <label>4</label>
    </ligand>
</feature>
<evidence type="ECO:0000313" key="21">
    <source>
        <dbReference type="Proteomes" id="UP000037778"/>
    </source>
</evidence>
<dbReference type="FunFam" id="1.10.1030.10:FF:000002">
    <property type="entry name" value="Carbamoyl-phosphate synthase large chain"/>
    <property type="match status" value="1"/>
</dbReference>
<feature type="binding site" evidence="17">
    <location>
        <position position="747"/>
    </location>
    <ligand>
        <name>ATP</name>
        <dbReference type="ChEBI" id="CHEBI:30616"/>
        <label>2</label>
    </ligand>
</feature>
<reference evidence="20 21" key="1">
    <citation type="journal article" date="2015" name="Genome Biol. Evol.">
        <title>Functionally Structured Genomes in Lactobacillus kunkeei Colonizing the Honey Crop and Food Products of Honeybees and Stingless Bees.</title>
        <authorList>
            <person name="Tamarit D."/>
            <person name="Ellegaard K.M."/>
            <person name="Wikander J."/>
            <person name="Olofsson T."/>
            <person name="Vasquez A."/>
            <person name="Andersson S.G."/>
        </authorList>
    </citation>
    <scope>NUCLEOTIDE SEQUENCE [LARGE SCALE GENOMIC DNA]</scope>
    <source>
        <strain evidence="20 21">LAko</strain>
    </source>
</reference>
<dbReference type="PANTHER" id="PTHR11405:SF53">
    <property type="entry name" value="CARBAMOYL-PHOSPHATE SYNTHASE [AMMONIA], MITOCHONDRIAL"/>
    <property type="match status" value="1"/>
</dbReference>
<feature type="binding site" evidence="17">
    <location>
        <position position="775"/>
    </location>
    <ligand>
        <name>ATP</name>
        <dbReference type="ChEBI" id="CHEBI:30616"/>
        <label>2</label>
    </ligand>
</feature>
<feature type="binding site" evidence="17">
    <location>
        <position position="827"/>
    </location>
    <ligand>
        <name>Mn(2+)</name>
        <dbReference type="ChEBI" id="CHEBI:29035"/>
        <label>4</label>
    </ligand>
</feature>
<evidence type="ECO:0000256" key="16">
    <source>
        <dbReference type="ARBA" id="ARBA00060037"/>
    </source>
</evidence>
<feature type="binding site" evidence="17">
    <location>
        <position position="815"/>
    </location>
    <ligand>
        <name>ATP</name>
        <dbReference type="ChEBI" id="CHEBI:30616"/>
        <label>2</label>
    </ligand>
</feature>
<feature type="binding site" evidence="17">
    <location>
        <position position="815"/>
    </location>
    <ligand>
        <name>Mn(2+)</name>
        <dbReference type="ChEBI" id="CHEBI:29035"/>
        <label>3</label>
    </ligand>
</feature>
<name>A0A0M9DCS1_9LACO</name>
<dbReference type="InterPro" id="IPR036897">
    <property type="entry name" value="CarbamoylP_synth_lsu_oligo_sf"/>
</dbReference>
<dbReference type="InterPro" id="IPR011761">
    <property type="entry name" value="ATP-grasp"/>
</dbReference>
<dbReference type="UniPathway" id="UPA00070">
    <property type="reaction ID" value="UER00115"/>
</dbReference>
<dbReference type="InterPro" id="IPR016185">
    <property type="entry name" value="PreATP-grasp_dom_sf"/>
</dbReference>
<dbReference type="EC" id="6.3.4.16" evidence="17"/>
<dbReference type="PATRIC" id="fig|148814.8.peg.72"/>
<dbReference type="UniPathway" id="UPA00068">
    <property type="reaction ID" value="UER00171"/>
</dbReference>
<proteinExistence type="inferred from homology"/>
<feature type="binding site" evidence="17">
    <location>
        <position position="169"/>
    </location>
    <ligand>
        <name>ATP</name>
        <dbReference type="ChEBI" id="CHEBI:30616"/>
        <label>1</label>
    </ligand>
</feature>
<dbReference type="Proteomes" id="UP000037778">
    <property type="component" value="Unassembled WGS sequence"/>
</dbReference>
<evidence type="ECO:0000256" key="11">
    <source>
        <dbReference type="ARBA" id="ARBA00022842"/>
    </source>
</evidence>
<feature type="binding site" evidence="17">
    <location>
        <position position="300"/>
    </location>
    <ligand>
        <name>Mn(2+)</name>
        <dbReference type="ChEBI" id="CHEBI:29035"/>
        <label>2</label>
    </ligand>
</feature>
<keyword evidence="4 17" id="KW-0055">Arginine biosynthesis</keyword>
<feature type="binding site" evidence="17">
    <location>
        <position position="702"/>
    </location>
    <ligand>
        <name>ATP</name>
        <dbReference type="ChEBI" id="CHEBI:30616"/>
        <label>2</label>
    </ligand>
</feature>
<feature type="binding site" evidence="17">
    <location>
        <position position="774"/>
    </location>
    <ligand>
        <name>ATP</name>
        <dbReference type="ChEBI" id="CHEBI:30616"/>
        <label>2</label>
    </ligand>
</feature>
<comment type="cofactor">
    <cofactor evidence="17">
        <name>Mg(2+)</name>
        <dbReference type="ChEBI" id="CHEBI:18420"/>
    </cofactor>
    <cofactor evidence="17">
        <name>Mn(2+)</name>
        <dbReference type="ChEBI" id="CHEBI:29035"/>
    </cofactor>
    <text evidence="17">Binds 4 Mg(2+) or Mn(2+) ions per subunit.</text>
</comment>
<keyword evidence="11" id="KW-0460">Magnesium</keyword>
<dbReference type="PANTHER" id="PTHR11405">
    <property type="entry name" value="CARBAMOYLTRANSFERASE FAMILY MEMBER"/>
    <property type="match status" value="1"/>
</dbReference>
<evidence type="ECO:0000256" key="3">
    <source>
        <dbReference type="ARBA" id="ARBA00009799"/>
    </source>
</evidence>
<comment type="pathway">
    <text evidence="2 17">Amino-acid biosynthesis; L-arginine biosynthesis; carbamoyl phosphate from bicarbonate: step 1/1.</text>
</comment>
<evidence type="ECO:0000256" key="8">
    <source>
        <dbReference type="ARBA" id="ARBA00022737"/>
    </source>
</evidence>
<dbReference type="SMART" id="SM01096">
    <property type="entry name" value="CPSase_L_D3"/>
    <property type="match status" value="1"/>
</dbReference>
<accession>A0A0M9DCS1</accession>
<comment type="caution">
    <text evidence="17">Lacks conserved residue(s) required for the propagation of feature annotation.</text>
</comment>
<comment type="cofactor">
    <cofactor evidence="1">
        <name>Mn(2+)</name>
        <dbReference type="ChEBI" id="CHEBI:29035"/>
    </cofactor>
</comment>
<dbReference type="Gene3D" id="3.30.470.20">
    <property type="entry name" value="ATP-grasp fold, B domain"/>
    <property type="match status" value="2"/>
</dbReference>
<evidence type="ECO:0000256" key="14">
    <source>
        <dbReference type="ARBA" id="ARBA00047359"/>
    </source>
</evidence>
<keyword evidence="9 17" id="KW-0547">Nucleotide-binding</keyword>
<dbReference type="Gene3D" id="3.40.50.20">
    <property type="match status" value="2"/>
</dbReference>
<dbReference type="NCBIfam" id="TIGR01369">
    <property type="entry name" value="CPSaseII_lrg"/>
    <property type="match status" value="1"/>
</dbReference>
<feature type="binding site" evidence="17">
    <location>
        <position position="284"/>
    </location>
    <ligand>
        <name>ATP</name>
        <dbReference type="ChEBI" id="CHEBI:30616"/>
        <label>1</label>
    </ligand>
</feature>
<feature type="region of interest" description="Carboxyphosphate synthetic domain" evidence="17">
    <location>
        <begin position="1"/>
        <end position="401"/>
    </location>
</feature>
<dbReference type="GO" id="GO:0005737">
    <property type="term" value="C:cytoplasm"/>
    <property type="evidence" value="ECO:0007669"/>
    <property type="project" value="TreeGrafter"/>
</dbReference>
<keyword evidence="10 17" id="KW-0067">ATP-binding</keyword>
<feature type="region of interest" description="Carbamoyl phosphate synthetic domain" evidence="17">
    <location>
        <begin position="542"/>
        <end position="924"/>
    </location>
</feature>
<feature type="binding site" evidence="17">
    <location>
        <position position="298"/>
    </location>
    <ligand>
        <name>Mn(2+)</name>
        <dbReference type="ChEBI" id="CHEBI:29035"/>
        <label>1</label>
    </ligand>
</feature>
<dbReference type="HAMAP" id="MF_01210_B">
    <property type="entry name" value="CPSase_L_chain_B"/>
    <property type="match status" value="1"/>
</dbReference>
<comment type="function">
    <text evidence="16">Small subunit of the glutamine-dependent carbamoyl phosphate synthetase (CPSase). CPSase catalyzes the formation of carbamoyl phosphate from the ammonia moiety of glutamine, carbonate, and phosphate donated by ATP, constituting the first step of the biosynthetic pathway leading to pyrimidine nucleotides. The large subunit (synthetase) binds the substrates ammonia (free or transferred from glutamine from the small subunit), hydrogencarbonate and ATP and carries out an ATP-coupled ligase reaction, activating hydrogencarbonate by forming carboxy phosphate which reacts with ammonia to form carbamoyl phosphate.</text>
</comment>
<comment type="subunit">
    <text evidence="17">Composed of two chains; the small (or glutamine) chain promotes the hydrolysis of glutamine to ammonia, which is used by the large (or ammonia) chain to synthesize carbamoyl phosphate. Tetramer of heterodimers (alpha,beta)4.</text>
</comment>
<protein>
    <recommendedName>
        <fullName evidence="17">Carbamoyl phosphate synthase large chain</fullName>
        <ecNumber evidence="17">6.3.4.16</ecNumber>
        <ecNumber evidence="17">6.3.5.5</ecNumber>
    </recommendedName>
    <alternativeName>
        <fullName evidence="17">Carbamoyl phosphate synthetase ammonia chain</fullName>
    </alternativeName>
</protein>
<feature type="domain" description="ATP-grasp" evidence="18">
    <location>
        <begin position="666"/>
        <end position="856"/>
    </location>
</feature>
<feature type="binding site" evidence="17">
    <location>
        <position position="215"/>
    </location>
    <ligand>
        <name>ATP</name>
        <dbReference type="ChEBI" id="CHEBI:30616"/>
        <label>1</label>
    </ligand>
</feature>
<feature type="binding site" evidence="17">
    <location>
        <position position="284"/>
    </location>
    <ligand>
        <name>Mn(2+)</name>
        <dbReference type="ChEBI" id="CHEBI:29035"/>
        <label>1</label>
    </ligand>
</feature>
<dbReference type="NCBIfam" id="NF009455">
    <property type="entry name" value="PRK12815.1"/>
    <property type="match status" value="1"/>
</dbReference>
<dbReference type="GO" id="GO:0006526">
    <property type="term" value="P:L-arginine biosynthetic process"/>
    <property type="evidence" value="ECO:0007669"/>
    <property type="project" value="UniProtKB-UniRule"/>
</dbReference>
<keyword evidence="5 17" id="KW-0436">Ligase</keyword>
<dbReference type="InterPro" id="IPR006275">
    <property type="entry name" value="CPSase_lsu"/>
</dbReference>
<evidence type="ECO:0000256" key="12">
    <source>
        <dbReference type="ARBA" id="ARBA00022975"/>
    </source>
</evidence>
<feature type="binding site" evidence="17">
    <location>
        <position position="772"/>
    </location>
    <ligand>
        <name>ATP</name>
        <dbReference type="ChEBI" id="CHEBI:30616"/>
        <label>2</label>
    </ligand>
</feature>
<feature type="binding site" evidence="17">
    <location>
        <position position="743"/>
    </location>
    <ligand>
        <name>ATP</name>
        <dbReference type="ChEBI" id="CHEBI:30616"/>
        <label>2</label>
    </ligand>
</feature>
<feature type="binding site" evidence="17">
    <location>
        <position position="827"/>
    </location>
    <ligand>
        <name>Mg(2+)</name>
        <dbReference type="ChEBI" id="CHEBI:18420"/>
        <label>4</label>
    </ligand>
</feature>
<evidence type="ECO:0000256" key="6">
    <source>
        <dbReference type="ARBA" id="ARBA00022605"/>
    </source>
</evidence>
<dbReference type="SUPFAM" id="SSF48108">
    <property type="entry name" value="Carbamoyl phosphate synthetase, large subunit connection domain"/>
    <property type="match status" value="1"/>
</dbReference>
<dbReference type="Pfam" id="PF02786">
    <property type="entry name" value="CPSase_L_D2"/>
    <property type="match status" value="2"/>
</dbReference>
<dbReference type="GO" id="GO:0004088">
    <property type="term" value="F:carbamoyl-phosphate synthase (glutamine-hydrolyzing) activity"/>
    <property type="evidence" value="ECO:0007669"/>
    <property type="project" value="UniProtKB-UniRule"/>
</dbReference>
<comment type="similarity">
    <text evidence="3 17">Belongs to the CarB family.</text>
</comment>
<evidence type="ECO:0000256" key="13">
    <source>
        <dbReference type="ARBA" id="ARBA00023211"/>
    </source>
</evidence>
<evidence type="ECO:0000256" key="4">
    <source>
        <dbReference type="ARBA" id="ARBA00022571"/>
    </source>
</evidence>
<feature type="binding site" evidence="17">
    <location>
        <position position="208"/>
    </location>
    <ligand>
        <name>ATP</name>
        <dbReference type="ChEBI" id="CHEBI:30616"/>
        <label>1</label>
    </ligand>
</feature>
<feature type="binding site" evidence="17">
    <location>
        <position position="827"/>
    </location>
    <ligand>
        <name>ATP</name>
        <dbReference type="ChEBI" id="CHEBI:30616"/>
        <label>2</label>
    </ligand>
</feature>
<comment type="caution">
    <text evidence="20">The sequence shown here is derived from an EMBL/GenBank/DDBJ whole genome shotgun (WGS) entry which is preliminary data.</text>
</comment>
<evidence type="ECO:0000259" key="19">
    <source>
        <dbReference type="PROSITE" id="PS51855"/>
    </source>
</evidence>
<dbReference type="NCBIfam" id="NF003671">
    <property type="entry name" value="PRK05294.1"/>
    <property type="match status" value="1"/>
</dbReference>
<feature type="binding site" evidence="17">
    <location>
        <position position="210"/>
    </location>
    <ligand>
        <name>ATP</name>
        <dbReference type="ChEBI" id="CHEBI:30616"/>
        <label>1</label>
    </ligand>
</feature>
<keyword evidence="6 17" id="KW-0028">Amino-acid biosynthesis</keyword>
<evidence type="ECO:0000256" key="17">
    <source>
        <dbReference type="HAMAP-Rule" id="MF_01210"/>
    </source>
</evidence>
<dbReference type="PROSITE" id="PS00867">
    <property type="entry name" value="CPSASE_2"/>
    <property type="match status" value="1"/>
</dbReference>
<dbReference type="GO" id="GO:0046872">
    <property type="term" value="F:metal ion binding"/>
    <property type="evidence" value="ECO:0007669"/>
    <property type="project" value="UniProtKB-KW"/>
</dbReference>
<evidence type="ECO:0000256" key="10">
    <source>
        <dbReference type="ARBA" id="ARBA00022840"/>
    </source>
</evidence>
<dbReference type="GO" id="GO:0044205">
    <property type="term" value="P:'de novo' UMP biosynthetic process"/>
    <property type="evidence" value="ECO:0007669"/>
    <property type="project" value="UniProtKB-UniRule"/>
</dbReference>
<dbReference type="FunFam" id="3.30.1490.20:FF:000001">
    <property type="entry name" value="Carbamoyl-phosphate synthase large chain"/>
    <property type="match status" value="1"/>
</dbReference>
<evidence type="ECO:0000256" key="2">
    <source>
        <dbReference type="ARBA" id="ARBA00005077"/>
    </source>
</evidence>
<dbReference type="SUPFAM" id="SSF52335">
    <property type="entry name" value="Methylglyoxal synthase-like"/>
    <property type="match status" value="1"/>
</dbReference>
<feature type="binding site" evidence="17">
    <location>
        <position position="815"/>
    </location>
    <ligand>
        <name>Mg(2+)</name>
        <dbReference type="ChEBI" id="CHEBI:18420"/>
        <label>3</label>
    </ligand>
</feature>
<feature type="binding site" evidence="17">
    <location>
        <position position="298"/>
    </location>
    <ligand>
        <name>ATP</name>
        <dbReference type="ChEBI" id="CHEBI:30616"/>
        <label>1</label>
    </ligand>
</feature>
<feature type="binding site" evidence="17">
    <location>
        <position position="242"/>
    </location>
    <ligand>
        <name>ATP</name>
        <dbReference type="ChEBI" id="CHEBI:30616"/>
        <label>1</label>
    </ligand>
</feature>
<comment type="catalytic activity">
    <reaction evidence="15 17">
        <text>hydrogencarbonate + L-glutamine + 2 ATP + H2O = carbamoyl phosphate + L-glutamate + 2 ADP + phosphate + 2 H(+)</text>
        <dbReference type="Rhea" id="RHEA:18633"/>
        <dbReference type="ChEBI" id="CHEBI:15377"/>
        <dbReference type="ChEBI" id="CHEBI:15378"/>
        <dbReference type="ChEBI" id="CHEBI:17544"/>
        <dbReference type="ChEBI" id="CHEBI:29985"/>
        <dbReference type="ChEBI" id="CHEBI:30616"/>
        <dbReference type="ChEBI" id="CHEBI:43474"/>
        <dbReference type="ChEBI" id="CHEBI:58228"/>
        <dbReference type="ChEBI" id="CHEBI:58359"/>
        <dbReference type="ChEBI" id="CHEBI:456216"/>
        <dbReference type="EC" id="6.3.5.5"/>
    </reaction>
</comment>
<dbReference type="InterPro" id="IPR011607">
    <property type="entry name" value="MGS-like_dom"/>
</dbReference>
<keyword evidence="8 17" id="KW-0677">Repeat</keyword>
<dbReference type="PROSITE" id="PS00866">
    <property type="entry name" value="CPSASE_1"/>
    <property type="match status" value="2"/>
</dbReference>
<dbReference type="FunFam" id="3.30.470.20:FF:000026">
    <property type="entry name" value="Carbamoyl-phosphate synthase large chain"/>
    <property type="match status" value="1"/>
</dbReference>
<dbReference type="PROSITE" id="PS51855">
    <property type="entry name" value="MGS"/>
    <property type="match status" value="1"/>
</dbReference>
<feature type="binding site" evidence="17">
    <location>
        <position position="298"/>
    </location>
    <ligand>
        <name>Mg(2+)</name>
        <dbReference type="ChEBI" id="CHEBI:18420"/>
        <label>2</label>
    </ligand>
</feature>
<feature type="domain" description="MGS-like" evidence="19">
    <location>
        <begin position="925"/>
        <end position="1019"/>
    </location>
</feature>
<feature type="domain" description="ATP-grasp" evidence="18">
    <location>
        <begin position="133"/>
        <end position="327"/>
    </location>
</feature>
<feature type="binding site" evidence="17">
    <location>
        <position position="773"/>
    </location>
    <ligand>
        <name>ATP</name>
        <dbReference type="ChEBI" id="CHEBI:30616"/>
        <label>2</label>
    </ligand>
</feature>
<evidence type="ECO:0000256" key="9">
    <source>
        <dbReference type="ARBA" id="ARBA00022741"/>
    </source>
</evidence>
<comment type="function">
    <text evidence="17">Large subunit of the glutamine-dependent carbamoyl phosphate synthetase (CPSase). CPSase catalyzes the formation of carbamoyl phosphate from the ammonia moiety of glutamine, carbonate, and phosphate donated by ATP, constituting the first step of 2 biosynthetic pathways, one leading to arginine and/or urea and the other to pyrimidine nucleotides. The large subunit (synthetase) binds the substrates ammonia (free or transferred from glutamine from the small subunit), hydrogencarbonate and ATP and carries out an ATP-coupled ligase reaction, activating hydrogencarbonate by forming carboxy phosphate which reacts with ammonia to form carbamoyl phosphate.</text>
</comment>
<keyword evidence="7" id="KW-0479">Metal-binding</keyword>
<gene>
    <name evidence="17 20" type="primary">carB</name>
    <name evidence="20" type="ORF">RZ71_08780</name>
</gene>
<dbReference type="GO" id="GO:0005524">
    <property type="term" value="F:ATP binding"/>
    <property type="evidence" value="ECO:0007669"/>
    <property type="project" value="UniProtKB-UniRule"/>
</dbReference>
<dbReference type="SUPFAM" id="SSF56059">
    <property type="entry name" value="Glutathione synthetase ATP-binding domain-like"/>
    <property type="match status" value="2"/>
</dbReference>
<dbReference type="InterPro" id="IPR058047">
    <property type="entry name" value="CPSase_preATP-grasp"/>
</dbReference>
<evidence type="ECO:0000259" key="18">
    <source>
        <dbReference type="PROSITE" id="PS50975"/>
    </source>
</evidence>
<dbReference type="InterPro" id="IPR005483">
    <property type="entry name" value="CPSase_dom"/>
</dbReference>
<feature type="binding site" evidence="17">
    <location>
        <position position="298"/>
    </location>
    <ligand>
        <name>Mg(2+)</name>
        <dbReference type="ChEBI" id="CHEBI:18420"/>
        <label>1</label>
    </ligand>
</feature>
<keyword evidence="12 17" id="KW-0665">Pyrimidine biosynthesis</keyword>
<feature type="binding site" evidence="17">
    <location>
        <position position="298"/>
    </location>
    <ligand>
        <name>Mn(2+)</name>
        <dbReference type="ChEBI" id="CHEBI:29035"/>
        <label>2</label>
    </ligand>
</feature>
<dbReference type="RefSeq" id="WP_053791299.1">
    <property type="nucleotide sequence ID" value="NZ_JXCY01000002.1"/>
</dbReference>
<feature type="binding site" evidence="17">
    <location>
        <position position="300"/>
    </location>
    <ligand>
        <name>Mg(2+)</name>
        <dbReference type="ChEBI" id="CHEBI:18420"/>
        <label>2</label>
    </ligand>
</feature>
<organism evidence="20 21">
    <name type="scientific">Apilactobacillus kunkeei</name>
    <dbReference type="NCBI Taxonomy" id="148814"/>
    <lineage>
        <taxon>Bacteria</taxon>
        <taxon>Bacillati</taxon>
        <taxon>Bacillota</taxon>
        <taxon>Bacilli</taxon>
        <taxon>Lactobacillales</taxon>
        <taxon>Lactobacillaceae</taxon>
        <taxon>Apilactobacillus</taxon>
    </lineage>
</organism>
<feature type="region of interest" description="Allosteric domain" evidence="17">
    <location>
        <begin position="925"/>
        <end position="1019"/>
    </location>
</feature>
<evidence type="ECO:0000256" key="5">
    <source>
        <dbReference type="ARBA" id="ARBA00022598"/>
    </source>
</evidence>
<comment type="pathway">
    <text evidence="17">Pyrimidine metabolism; UMP biosynthesis via de novo pathway; (S)-dihydroorotate from bicarbonate: step 1/3.</text>
</comment>
<dbReference type="PROSITE" id="PS50975">
    <property type="entry name" value="ATP_GRASP"/>
    <property type="match status" value="2"/>
</dbReference>
<evidence type="ECO:0000256" key="7">
    <source>
        <dbReference type="ARBA" id="ARBA00022723"/>
    </source>
</evidence>
<feature type="binding site" evidence="17">
    <location>
        <position position="241"/>
    </location>
    <ligand>
        <name>ATP</name>
        <dbReference type="ChEBI" id="CHEBI:30616"/>
        <label>1</label>
    </ligand>
</feature>
<feature type="binding site" evidence="17">
    <location>
        <position position="175"/>
    </location>
    <ligand>
        <name>ATP</name>
        <dbReference type="ChEBI" id="CHEBI:30616"/>
        <label>1</label>
    </ligand>
</feature>
<dbReference type="Gene3D" id="1.10.1030.10">
    <property type="entry name" value="Carbamoyl-phosphate synthetase, large subunit oligomerisation domain"/>
    <property type="match status" value="1"/>
</dbReference>
<dbReference type="SUPFAM" id="SSF52440">
    <property type="entry name" value="PreATP-grasp domain"/>
    <property type="match status" value="2"/>
</dbReference>
<dbReference type="PRINTS" id="PR00098">
    <property type="entry name" value="CPSASE"/>
</dbReference>
<dbReference type="EMBL" id="JXCY01000002">
    <property type="protein sequence ID" value="KOY76983.1"/>
    <property type="molecule type" value="Genomic_DNA"/>
</dbReference>
<feature type="binding site" evidence="17">
    <location>
        <position position="129"/>
    </location>
    <ligand>
        <name>ATP</name>
        <dbReference type="ChEBI" id="CHEBI:30616"/>
        <label>1</label>
    </ligand>
</feature>
<dbReference type="InterPro" id="IPR036914">
    <property type="entry name" value="MGS-like_dom_sf"/>
</dbReference>
<evidence type="ECO:0000256" key="15">
    <source>
        <dbReference type="ARBA" id="ARBA00048816"/>
    </source>
</evidence>
<comment type="catalytic activity">
    <reaction evidence="14 17">
        <text>hydrogencarbonate + NH4(+) + 2 ATP = carbamoyl phosphate + 2 ADP + phosphate + 2 H(+)</text>
        <dbReference type="Rhea" id="RHEA:18029"/>
        <dbReference type="ChEBI" id="CHEBI:15378"/>
        <dbReference type="ChEBI" id="CHEBI:17544"/>
        <dbReference type="ChEBI" id="CHEBI:28938"/>
        <dbReference type="ChEBI" id="CHEBI:30616"/>
        <dbReference type="ChEBI" id="CHEBI:43474"/>
        <dbReference type="ChEBI" id="CHEBI:58228"/>
        <dbReference type="ChEBI" id="CHEBI:456216"/>
        <dbReference type="EC" id="6.3.4.16"/>
    </reaction>
</comment>
<keyword evidence="13" id="KW-0464">Manganese</keyword>
<feature type="binding site" evidence="17">
    <location>
        <position position="243"/>
    </location>
    <ligand>
        <name>ATP</name>
        <dbReference type="ChEBI" id="CHEBI:30616"/>
        <label>1</label>
    </ligand>
</feature>